<accession>A0A150LAN7</accession>
<dbReference type="RefSeq" id="WP_061570131.1">
    <property type="nucleotide sequence ID" value="NZ_LQYT01000135.1"/>
</dbReference>
<dbReference type="AlphaFoldDB" id="A0A150LAN7"/>
<name>A0A150LAN7_9BACI</name>
<dbReference type="Pfam" id="PF12679">
    <property type="entry name" value="ABC2_membrane_2"/>
    <property type="match status" value="1"/>
</dbReference>
<evidence type="ECO:0000256" key="1">
    <source>
        <dbReference type="SAM" id="Phobius"/>
    </source>
</evidence>
<keyword evidence="1" id="KW-0812">Transmembrane</keyword>
<proteinExistence type="predicted"/>
<evidence type="ECO:0000313" key="2">
    <source>
        <dbReference type="EMBL" id="KYD08792.1"/>
    </source>
</evidence>
<dbReference type="EMBL" id="LQYT01000135">
    <property type="protein sequence ID" value="KYD08792.1"/>
    <property type="molecule type" value="Genomic_DNA"/>
</dbReference>
<feature type="transmembrane region" description="Helical" evidence="1">
    <location>
        <begin position="152"/>
        <end position="178"/>
    </location>
</feature>
<organism evidence="2 3">
    <name type="scientific">Caldibacillus debilis</name>
    <dbReference type="NCBI Taxonomy" id="301148"/>
    <lineage>
        <taxon>Bacteria</taxon>
        <taxon>Bacillati</taxon>
        <taxon>Bacillota</taxon>
        <taxon>Bacilli</taxon>
        <taxon>Bacillales</taxon>
        <taxon>Bacillaceae</taxon>
        <taxon>Caldibacillus</taxon>
    </lineage>
</organism>
<dbReference type="PANTHER" id="PTHR37305">
    <property type="entry name" value="INTEGRAL MEMBRANE PROTEIN-RELATED"/>
    <property type="match status" value="1"/>
</dbReference>
<dbReference type="PATRIC" id="fig|301148.3.peg.2119"/>
<reference evidence="2 3" key="1">
    <citation type="submission" date="2016-01" db="EMBL/GenBank/DDBJ databases">
        <title>Draft Genome Sequences of Seven Thermophilic Sporeformers Isolated from Foods.</title>
        <authorList>
            <person name="Berendsen E.M."/>
            <person name="Wells-Bennik M.H."/>
            <person name="Krawcyk A.O."/>
            <person name="De Jong A."/>
            <person name="Holsappel S."/>
            <person name="Eijlander R.T."/>
            <person name="Kuipers O.P."/>
        </authorList>
    </citation>
    <scope>NUCLEOTIDE SEQUENCE [LARGE SCALE GENOMIC DNA]</scope>
    <source>
        <strain evidence="2 3">B4135</strain>
    </source>
</reference>
<evidence type="ECO:0000313" key="3">
    <source>
        <dbReference type="Proteomes" id="UP000075683"/>
    </source>
</evidence>
<dbReference type="GO" id="GO:0140359">
    <property type="term" value="F:ABC-type transporter activity"/>
    <property type="evidence" value="ECO:0007669"/>
    <property type="project" value="InterPro"/>
</dbReference>
<sequence>MGNLIVNEFVKIFKRKSTYAMFLFLILIVVGGGFLTKYLNSLNEPVSQDNWKEELAKETEQMKKDLEGMPASMRAAFEDEIAINEYRIAHDLPPSDYNMWSFIGDSGTYITIVGLFVIIVAAGIVANEFSWGTIKSLIIKPYKRWKILLAKYVMVLLFMLIVLALLFISAVAVGAVLFGPGDGGSQIHLSYADGKVVEQSQLLYLAKSYLLNSVGVLLLATMAFMISTIFRSSGTAIGISVFLLLAGDTITSFFAMKFDWAKYILFANTNLMAYLEGKPMVEGMTMGFSITMLTIYFIVFQVLAFLFFTKRDVSN</sequence>
<comment type="caution">
    <text evidence="2">The sequence shown here is derived from an EMBL/GenBank/DDBJ whole genome shotgun (WGS) entry which is preliminary data.</text>
</comment>
<evidence type="ECO:0008006" key="4">
    <source>
        <dbReference type="Google" id="ProtNLM"/>
    </source>
</evidence>
<dbReference type="Proteomes" id="UP000075683">
    <property type="component" value="Unassembled WGS sequence"/>
</dbReference>
<protein>
    <recommendedName>
        <fullName evidence="4">ABC transporter permease</fullName>
    </recommendedName>
</protein>
<keyword evidence="1" id="KW-0472">Membrane</keyword>
<dbReference type="OrthoDB" id="8613028at2"/>
<feature type="transmembrane region" description="Helical" evidence="1">
    <location>
        <begin position="209"/>
        <end position="230"/>
    </location>
</feature>
<gene>
    <name evidence="2" type="ORF">B4135_0474</name>
</gene>
<keyword evidence="1" id="KW-1133">Transmembrane helix</keyword>
<dbReference type="PANTHER" id="PTHR37305:SF1">
    <property type="entry name" value="MEMBRANE PROTEIN"/>
    <property type="match status" value="1"/>
</dbReference>
<feature type="transmembrane region" description="Helical" evidence="1">
    <location>
        <begin position="237"/>
        <end position="256"/>
    </location>
</feature>
<feature type="transmembrane region" description="Helical" evidence="1">
    <location>
        <begin position="109"/>
        <end position="131"/>
    </location>
</feature>
<dbReference type="GO" id="GO:0005886">
    <property type="term" value="C:plasma membrane"/>
    <property type="evidence" value="ECO:0007669"/>
    <property type="project" value="UniProtKB-SubCell"/>
</dbReference>
<feature type="transmembrane region" description="Helical" evidence="1">
    <location>
        <begin position="20"/>
        <end position="39"/>
    </location>
</feature>
<dbReference type="STRING" id="301148.B4135_0474"/>
<feature type="transmembrane region" description="Helical" evidence="1">
    <location>
        <begin position="286"/>
        <end position="308"/>
    </location>
</feature>